<evidence type="ECO:0000313" key="12">
    <source>
        <dbReference type="Proteomes" id="UP000254889"/>
    </source>
</evidence>
<dbReference type="CDD" id="cd16922">
    <property type="entry name" value="HATPase_EvgS-ArcB-TorS-like"/>
    <property type="match status" value="1"/>
</dbReference>
<keyword evidence="4" id="KW-0808">Transferase</keyword>
<dbReference type="SMART" id="SM00388">
    <property type="entry name" value="HisKA"/>
    <property type="match status" value="1"/>
</dbReference>
<evidence type="ECO:0000256" key="8">
    <source>
        <dbReference type="SAM" id="Phobius"/>
    </source>
</evidence>
<dbReference type="CDD" id="cd17546">
    <property type="entry name" value="REC_hyHK_CKI1_RcsC-like"/>
    <property type="match status" value="1"/>
</dbReference>
<feature type="transmembrane region" description="Helical" evidence="8">
    <location>
        <begin position="75"/>
        <end position="95"/>
    </location>
</feature>
<dbReference type="InterPro" id="IPR036890">
    <property type="entry name" value="HATPase_C_sf"/>
</dbReference>
<reference evidence="11 12" key="1">
    <citation type="submission" date="2018-07" db="EMBL/GenBank/DDBJ databases">
        <authorList>
            <person name="Quirk P.G."/>
            <person name="Krulwich T.A."/>
        </authorList>
    </citation>
    <scope>NUCLEOTIDE SEQUENCE [LARGE SCALE GENOMIC DNA]</scope>
    <source>
        <strain evidence="11 12">CC-BB4</strain>
    </source>
</reference>
<keyword evidence="8" id="KW-0812">Transmembrane</keyword>
<dbReference type="SMART" id="SM00448">
    <property type="entry name" value="REC"/>
    <property type="match status" value="1"/>
</dbReference>
<dbReference type="SUPFAM" id="SSF52172">
    <property type="entry name" value="CheY-like"/>
    <property type="match status" value="1"/>
</dbReference>
<dbReference type="KEGG" id="ptaw:DW352_09120"/>
<dbReference type="RefSeq" id="WP_115690517.1">
    <property type="nucleotide sequence ID" value="NZ_CP031417.1"/>
</dbReference>
<feature type="transmembrane region" description="Helical" evidence="8">
    <location>
        <begin position="385"/>
        <end position="406"/>
    </location>
</feature>
<dbReference type="SMART" id="SM00387">
    <property type="entry name" value="HATPase_c"/>
    <property type="match status" value="1"/>
</dbReference>
<feature type="transmembrane region" description="Helical" evidence="8">
    <location>
        <begin position="107"/>
        <end position="132"/>
    </location>
</feature>
<keyword evidence="8" id="KW-1133">Transmembrane helix</keyword>
<comment type="catalytic activity">
    <reaction evidence="1">
        <text>ATP + protein L-histidine = ADP + protein N-phospho-L-histidine.</text>
        <dbReference type="EC" id="2.7.13.3"/>
    </reaction>
</comment>
<protein>
    <recommendedName>
        <fullName evidence="2">histidine kinase</fullName>
        <ecNumber evidence="2">2.7.13.3</ecNumber>
    </recommendedName>
</protein>
<evidence type="ECO:0000256" key="7">
    <source>
        <dbReference type="PROSITE-ProRule" id="PRU00169"/>
    </source>
</evidence>
<dbReference type="EMBL" id="CP031417">
    <property type="protein sequence ID" value="AXK80655.1"/>
    <property type="molecule type" value="Genomic_DNA"/>
</dbReference>
<keyword evidence="6" id="KW-0902">Two-component regulatory system</keyword>
<dbReference type="InterPro" id="IPR004358">
    <property type="entry name" value="Sig_transdc_His_kin-like_C"/>
</dbReference>
<sequence>MTAQQRIVRIRRSYNQWVANQTLEDYALRFTAKSARRWSSFRVANTAIGAISFLALEAIGGALTVKYGFTNATSAILVVGTIIFLTGLPIAYYASKYGVDIDLLTRGAGFGYIGSTITSLIYASFTFIFFAIEAAIMSLALELCFGIPLSVGYVISSLVVIPLVTHGITFISRLQLWTQPIWLALHFLPFAFIAAADWPAFAEWTRYAGTPGQGSDHFSLVLFGAGATVVFSLVAQIGEQVDFLRFLPAKPCGKRGGWWTANLLAGPGWIVPGILKMLAGSFLAFLAVRQMVPPDRAAEPTQMYLVAFQYVFSSPSAALVFTGAFVIVSQIKINVTNAYAGSIAWSNFFSRLTHSHPGRVVWLVFNVVIALLLMELGIFKALEHILGLYSLVAIGWVGSLVADLVINKPLGLSPPMIEFKRAHLYDINPVGVGAMLLATLSGIACMFGLFGETLEPLAPFVALAVTFVAAPAIAWITGGQYYIARPPRRDWAGQLSIRCAICEHTFEAEDMAHCPAYSGPICSLCCSLETRCRDSCKPHARLANQTVAILDKLMPPWVLRTLNTDVGHYSGVLSLFAGVIGLVLLFVYFQVSFDPFVNKTILRSTLWTVFFILTIVGGIAAWLFVLAHDSRRVAEEETRRQTELLMREIEAHRRTDAKLQKAKEVAEAANNAKSRHVAGLSHELRTPLNSILGYARILERDPDMPRRRVDALKVVRRSAEHLSGLIDGLLDISKIEAGRFHLNRNEVAFAEFIAQVVDMFRLQAHAKGIDFHFVPAKNMPAVVYTDENRLRQILINLLSNAIKFTDRGQVTLRITYRNQVARFDIDDTGIGIDEDDIERIFQPFERAHSPHLGTTTGTGLGLTITKLLVETMGGQITVDSTPRSGSTFSVKLLLSEVARPRIASTIEDQVRGYAGPRQTVLVVDDNHTQRELIEELLRPLGFVVIAAASGVDALALVAHTAPDLALVDVSMPDMDGWDLTTRLRKILPERCAIIMLSALAPDKSRELAPERVHDDYLMKPLDLRLLLEKIHALLNIEWIYAADDKATAPAAIAVLARSPLPPRVDIEALIQLGRIGQLRGIQDKLHEIQLASPTFESFVAQLSPMVEAVDLQRLVAALEELRTDHVES</sequence>
<dbReference type="Pfam" id="PF00072">
    <property type="entry name" value="Response_reg"/>
    <property type="match status" value="1"/>
</dbReference>
<feature type="transmembrane region" description="Helical" evidence="8">
    <location>
        <begin position="601"/>
        <end position="625"/>
    </location>
</feature>
<dbReference type="InterPro" id="IPR011006">
    <property type="entry name" value="CheY-like_superfamily"/>
</dbReference>
<evidence type="ECO:0000256" key="5">
    <source>
        <dbReference type="ARBA" id="ARBA00022777"/>
    </source>
</evidence>
<keyword evidence="3 7" id="KW-0597">Phosphoprotein</keyword>
<evidence type="ECO:0000256" key="3">
    <source>
        <dbReference type="ARBA" id="ARBA00022553"/>
    </source>
</evidence>
<dbReference type="PROSITE" id="PS50110">
    <property type="entry name" value="RESPONSE_REGULATORY"/>
    <property type="match status" value="1"/>
</dbReference>
<feature type="transmembrane region" description="Helical" evidence="8">
    <location>
        <begin position="360"/>
        <end position="379"/>
    </location>
</feature>
<feature type="transmembrane region" description="Helical" evidence="8">
    <location>
        <begin position="43"/>
        <end position="63"/>
    </location>
</feature>
<dbReference type="EC" id="2.7.13.3" evidence="2"/>
<evidence type="ECO:0000256" key="2">
    <source>
        <dbReference type="ARBA" id="ARBA00012438"/>
    </source>
</evidence>
<evidence type="ECO:0000259" key="9">
    <source>
        <dbReference type="PROSITE" id="PS50109"/>
    </source>
</evidence>
<dbReference type="CDD" id="cd00082">
    <property type="entry name" value="HisKA"/>
    <property type="match status" value="1"/>
</dbReference>
<dbReference type="AlphaFoldDB" id="A0A345ZUQ8"/>
<feature type="transmembrane region" description="Helical" evidence="8">
    <location>
        <begin position="427"/>
        <end position="451"/>
    </location>
</feature>
<dbReference type="Pfam" id="PF00512">
    <property type="entry name" value="HisKA"/>
    <property type="match status" value="1"/>
</dbReference>
<dbReference type="SUPFAM" id="SSF55874">
    <property type="entry name" value="ATPase domain of HSP90 chaperone/DNA topoisomerase II/histidine kinase"/>
    <property type="match status" value="1"/>
</dbReference>
<dbReference type="SUPFAM" id="SSF47384">
    <property type="entry name" value="Homodimeric domain of signal transducing histidine kinase"/>
    <property type="match status" value="1"/>
</dbReference>
<feature type="transmembrane region" description="Helical" evidence="8">
    <location>
        <begin position="138"/>
        <end position="164"/>
    </location>
</feature>
<dbReference type="OrthoDB" id="9801651at2"/>
<dbReference type="Proteomes" id="UP000254889">
    <property type="component" value="Chromosome"/>
</dbReference>
<feature type="transmembrane region" description="Helical" evidence="8">
    <location>
        <begin position="307"/>
        <end position="328"/>
    </location>
</feature>
<feature type="transmembrane region" description="Helical" evidence="8">
    <location>
        <begin position="569"/>
        <end position="589"/>
    </location>
</feature>
<dbReference type="FunFam" id="3.30.565.10:FF:000010">
    <property type="entry name" value="Sensor histidine kinase RcsC"/>
    <property type="match status" value="1"/>
</dbReference>
<name>A0A345ZUQ8_9HYPH</name>
<feature type="transmembrane region" description="Helical" evidence="8">
    <location>
        <begin position="218"/>
        <end position="238"/>
    </location>
</feature>
<feature type="domain" description="Histidine kinase" evidence="9">
    <location>
        <begin position="679"/>
        <end position="896"/>
    </location>
</feature>
<proteinExistence type="predicted"/>
<evidence type="ECO:0000256" key="6">
    <source>
        <dbReference type="ARBA" id="ARBA00023012"/>
    </source>
</evidence>
<dbReference type="InterPro" id="IPR003594">
    <property type="entry name" value="HATPase_dom"/>
</dbReference>
<feature type="modified residue" description="4-aspartylphosphate" evidence="7">
    <location>
        <position position="968"/>
    </location>
</feature>
<dbReference type="InterPro" id="IPR005467">
    <property type="entry name" value="His_kinase_dom"/>
</dbReference>
<keyword evidence="12" id="KW-1185">Reference proteome</keyword>
<feature type="transmembrane region" description="Helical" evidence="8">
    <location>
        <begin position="259"/>
        <end position="287"/>
    </location>
</feature>
<dbReference type="PROSITE" id="PS50109">
    <property type="entry name" value="HIS_KIN"/>
    <property type="match status" value="1"/>
</dbReference>
<keyword evidence="8" id="KW-0472">Membrane</keyword>
<evidence type="ECO:0000313" key="11">
    <source>
        <dbReference type="EMBL" id="AXK80655.1"/>
    </source>
</evidence>
<feature type="transmembrane region" description="Helical" evidence="8">
    <location>
        <begin position="457"/>
        <end position="478"/>
    </location>
</feature>
<accession>A0A345ZUQ8</accession>
<dbReference type="Gene3D" id="3.30.565.10">
    <property type="entry name" value="Histidine kinase-like ATPase, C-terminal domain"/>
    <property type="match status" value="1"/>
</dbReference>
<feature type="domain" description="Response regulatory" evidence="10">
    <location>
        <begin position="919"/>
        <end position="1034"/>
    </location>
</feature>
<keyword evidence="5" id="KW-0418">Kinase</keyword>
<dbReference type="InterPro" id="IPR003661">
    <property type="entry name" value="HisK_dim/P_dom"/>
</dbReference>
<dbReference type="Gene3D" id="1.10.4160.10">
    <property type="entry name" value="Hydantoin permease"/>
    <property type="match status" value="1"/>
</dbReference>
<evidence type="ECO:0000256" key="4">
    <source>
        <dbReference type="ARBA" id="ARBA00022679"/>
    </source>
</evidence>
<gene>
    <name evidence="11" type="ORF">DW352_09120</name>
</gene>
<organism evidence="11 12">
    <name type="scientific">Pseudolabrys taiwanensis</name>
    <dbReference type="NCBI Taxonomy" id="331696"/>
    <lineage>
        <taxon>Bacteria</taxon>
        <taxon>Pseudomonadati</taxon>
        <taxon>Pseudomonadota</taxon>
        <taxon>Alphaproteobacteria</taxon>
        <taxon>Hyphomicrobiales</taxon>
        <taxon>Xanthobacteraceae</taxon>
        <taxon>Pseudolabrys</taxon>
    </lineage>
</organism>
<dbReference type="Pfam" id="PF02518">
    <property type="entry name" value="HATPase_c"/>
    <property type="match status" value="1"/>
</dbReference>
<dbReference type="Gene3D" id="3.40.50.2300">
    <property type="match status" value="1"/>
</dbReference>
<dbReference type="GO" id="GO:0000155">
    <property type="term" value="F:phosphorelay sensor kinase activity"/>
    <property type="evidence" value="ECO:0007669"/>
    <property type="project" value="InterPro"/>
</dbReference>
<evidence type="ECO:0000259" key="10">
    <source>
        <dbReference type="PROSITE" id="PS50110"/>
    </source>
</evidence>
<dbReference type="Gene3D" id="1.10.287.130">
    <property type="match status" value="1"/>
</dbReference>
<evidence type="ECO:0000256" key="1">
    <source>
        <dbReference type="ARBA" id="ARBA00000085"/>
    </source>
</evidence>
<dbReference type="InterPro" id="IPR001789">
    <property type="entry name" value="Sig_transdc_resp-reg_receiver"/>
</dbReference>
<dbReference type="InterPro" id="IPR036097">
    <property type="entry name" value="HisK_dim/P_sf"/>
</dbReference>
<feature type="transmembrane region" description="Helical" evidence="8">
    <location>
        <begin position="176"/>
        <end position="198"/>
    </location>
</feature>
<dbReference type="PANTHER" id="PTHR43047">
    <property type="entry name" value="TWO-COMPONENT HISTIDINE PROTEIN KINASE"/>
    <property type="match status" value="1"/>
</dbReference>
<dbReference type="PRINTS" id="PR00344">
    <property type="entry name" value="BCTRLSENSOR"/>
</dbReference>